<keyword evidence="1" id="KW-0813">Transport</keyword>
<gene>
    <name evidence="5" type="ordered locus">Marky_1394</name>
</gene>
<dbReference type="EMBL" id="CP002630">
    <property type="protein sequence ID" value="AEB12129.1"/>
    <property type="molecule type" value="Genomic_DNA"/>
</dbReference>
<dbReference type="Pfam" id="PF00005">
    <property type="entry name" value="ABC_tran"/>
    <property type="match status" value="1"/>
</dbReference>
<dbReference type="InterPro" id="IPR027417">
    <property type="entry name" value="P-loop_NTPase"/>
</dbReference>
<proteinExistence type="predicted"/>
<dbReference type="OrthoDB" id="9806726at2"/>
<keyword evidence="5" id="KW-0378">Hydrolase</keyword>
<accession>F2NMF9</accession>
<dbReference type="RefSeq" id="WP_013704176.1">
    <property type="nucleotide sequence ID" value="NC_015387.1"/>
</dbReference>
<protein>
    <submittedName>
        <fullName evidence="5">Phosphonate-transporting ATPase</fullName>
        <ecNumber evidence="5">3.6.3.28</ecNumber>
    </submittedName>
</protein>
<dbReference type="STRING" id="869210.Marky_1394"/>
<keyword evidence="6" id="KW-1185">Reference proteome</keyword>
<dbReference type="InterPro" id="IPR050153">
    <property type="entry name" value="Metal_Ion_Import_ABC"/>
</dbReference>
<dbReference type="Proteomes" id="UP000007030">
    <property type="component" value="Chromosome"/>
</dbReference>
<dbReference type="InterPro" id="IPR003439">
    <property type="entry name" value="ABC_transporter-like_ATP-bd"/>
</dbReference>
<keyword evidence="2" id="KW-0547">Nucleotide-binding</keyword>
<feature type="domain" description="ABC transporter" evidence="4">
    <location>
        <begin position="20"/>
        <end position="251"/>
    </location>
</feature>
<dbReference type="EC" id="3.6.3.28" evidence="5"/>
<dbReference type="KEGG" id="mhd:Marky_1394"/>
<reference evidence="5 6" key="1">
    <citation type="journal article" date="2012" name="Stand. Genomic Sci.">
        <title>Complete genome sequence of the aerobic, heterotroph Marinithermus hydrothermalis type strain (T1(T)) from a deep-sea hydrothermal vent chimney.</title>
        <authorList>
            <person name="Copeland A."/>
            <person name="Gu W."/>
            <person name="Yasawong M."/>
            <person name="Lapidus A."/>
            <person name="Lucas S."/>
            <person name="Deshpande S."/>
            <person name="Pagani I."/>
            <person name="Tapia R."/>
            <person name="Cheng J.F."/>
            <person name="Goodwin L.A."/>
            <person name="Pitluck S."/>
            <person name="Liolios K."/>
            <person name="Ivanova N."/>
            <person name="Mavromatis K."/>
            <person name="Mikhailova N."/>
            <person name="Pati A."/>
            <person name="Chen A."/>
            <person name="Palaniappan K."/>
            <person name="Land M."/>
            <person name="Pan C."/>
            <person name="Brambilla E.M."/>
            <person name="Rohde M."/>
            <person name="Tindall B.J."/>
            <person name="Sikorski J."/>
            <person name="Goker M."/>
            <person name="Detter J.C."/>
            <person name="Bristow J."/>
            <person name="Eisen J.A."/>
            <person name="Markowitz V."/>
            <person name="Hugenholtz P."/>
            <person name="Kyrpides N.C."/>
            <person name="Klenk H.P."/>
            <person name="Woyke T."/>
        </authorList>
    </citation>
    <scope>NUCLEOTIDE SEQUENCE [LARGE SCALE GENOMIC DNA]</scope>
    <source>
        <strain evidence="6">DSM 14884 / JCM 11576 / T1</strain>
    </source>
</reference>
<evidence type="ECO:0000313" key="6">
    <source>
        <dbReference type="Proteomes" id="UP000007030"/>
    </source>
</evidence>
<dbReference type="eggNOG" id="COG1121">
    <property type="taxonomic scope" value="Bacteria"/>
</dbReference>
<dbReference type="GO" id="GO:0005524">
    <property type="term" value="F:ATP binding"/>
    <property type="evidence" value="ECO:0007669"/>
    <property type="project" value="UniProtKB-KW"/>
</dbReference>
<evidence type="ECO:0000256" key="3">
    <source>
        <dbReference type="ARBA" id="ARBA00022840"/>
    </source>
</evidence>
<dbReference type="PROSITE" id="PS50893">
    <property type="entry name" value="ABC_TRANSPORTER_2"/>
    <property type="match status" value="1"/>
</dbReference>
<name>F2NMF9_MARHT</name>
<dbReference type="HOGENOM" id="CLU_000604_1_11_0"/>
<dbReference type="Gene3D" id="3.40.50.300">
    <property type="entry name" value="P-loop containing nucleotide triphosphate hydrolases"/>
    <property type="match status" value="1"/>
</dbReference>
<dbReference type="AlphaFoldDB" id="F2NMF9"/>
<evidence type="ECO:0000256" key="1">
    <source>
        <dbReference type="ARBA" id="ARBA00022448"/>
    </source>
</evidence>
<keyword evidence="3" id="KW-0067">ATP-binding</keyword>
<dbReference type="SUPFAM" id="SSF52540">
    <property type="entry name" value="P-loop containing nucleoside triphosphate hydrolases"/>
    <property type="match status" value="1"/>
</dbReference>
<evidence type="ECO:0000259" key="4">
    <source>
        <dbReference type="PROSITE" id="PS50893"/>
    </source>
</evidence>
<sequence>MKDSFNKGDDRAGQRRPPVLEVGGLTVRFGDHQALERVAFTVPEGAFVAIVGPNGGGKSTLIKAVLGLVEPAQGHLRVLGRRPREVPPGWIGYVPQVKTLDRTFPALAFELVVSGLRRRWPMRVSRAERTAALEALARVGAAHLVERPLARLSGGELQRVYLARALVRRPELVLLDEPATGIDAVGEQDLYRLLEAYQRETRATILMVTHDWEAARHHASHVLVLNRRLIGFGPPERALSEECLRRAFGHVGHAHRMAFNAGGTDA</sequence>
<dbReference type="InterPro" id="IPR003593">
    <property type="entry name" value="AAA+_ATPase"/>
</dbReference>
<dbReference type="GO" id="GO:0016887">
    <property type="term" value="F:ATP hydrolysis activity"/>
    <property type="evidence" value="ECO:0007669"/>
    <property type="project" value="InterPro"/>
</dbReference>
<organism evidence="5 6">
    <name type="scientific">Marinithermus hydrothermalis (strain DSM 14884 / JCM 11576 / T1)</name>
    <dbReference type="NCBI Taxonomy" id="869210"/>
    <lineage>
        <taxon>Bacteria</taxon>
        <taxon>Thermotogati</taxon>
        <taxon>Deinococcota</taxon>
        <taxon>Deinococci</taxon>
        <taxon>Thermales</taxon>
        <taxon>Thermaceae</taxon>
        <taxon>Marinithermus</taxon>
    </lineage>
</organism>
<evidence type="ECO:0000256" key="2">
    <source>
        <dbReference type="ARBA" id="ARBA00022741"/>
    </source>
</evidence>
<evidence type="ECO:0000313" key="5">
    <source>
        <dbReference type="EMBL" id="AEB12129.1"/>
    </source>
</evidence>
<dbReference type="SMART" id="SM00382">
    <property type="entry name" value="AAA"/>
    <property type="match status" value="1"/>
</dbReference>
<dbReference type="PANTHER" id="PTHR42734">
    <property type="entry name" value="METAL TRANSPORT SYSTEM ATP-BINDING PROTEIN TM_0124-RELATED"/>
    <property type="match status" value="1"/>
</dbReference>
<dbReference type="CDD" id="cd03235">
    <property type="entry name" value="ABC_Metallic_Cations"/>
    <property type="match status" value="1"/>
</dbReference>